<dbReference type="InterPro" id="IPR014001">
    <property type="entry name" value="Helicase_ATP-bd"/>
</dbReference>
<dbReference type="SMART" id="SM00487">
    <property type="entry name" value="DEXDc"/>
    <property type="match status" value="1"/>
</dbReference>
<dbReference type="InterPro" id="IPR025202">
    <property type="entry name" value="PLD-like_dom"/>
</dbReference>
<sequence length="1054" mass="121815">MHQGLYQGLYEQIINHITSQQLDELNTGEYDIGREAIDPEEARLLLANYISIVTRKALKMVREQVSDDAAAVLAQIQTCNEMISILRNNLGDEEFNDLQISEQGEVLTYVYSKMNNIRAVKDVKAIRPVTPLSQSSLFTGSKSEPELMNELKHEIMSADRIELLVSFIKWSGLRCLMEEFRQFTERGGQLRVITTTYMEATDYKAVMELSKLNNTEIKISYDIQRTRLHAKAYIFRRDTGFTTAYVGSSNLSNPALTSGLEWNLKITEKDSYDVLKKIEATYESYWNDREFKAFSLEEENNVEQLKLALRRSKDVQQVQGTFTFDIMPFDYQKEVLEKLEAQRTIYGHMRNLVIAATGVGKTVISAFDYKRFRGQNSRARLLFVAHREEILKQSRDTFRYILKDLNFGGLHVGAHQADEIDHLFISIQSFNSMKLTEVTTPDFYDYIVVDEFHHAAAPSYQRLLSYYTPKILLGLTATPERMDGRDVLGYFNHTIAAEIRLTDAIDRKLLSPFQYFGVADAVDLSQVKWSRRGYDLQELEHLYTNNKIRAVQIMHSLHKYVTDLDEVKGLGFCVGVDHAQYMAKVFSENGIPALALYGGSGSEDRAQAKKRLINGDIKMIFVVDLYNEGVDIPQVNTVLFLRPTESLTVFLQQLGRGLRLAEGKECLTVLDFIGQAHKDYNFQEKFRALLGKTKHSVQHYVENGFAHLPRGSYIQLEKQARGYVLRNLKQATLNRRSLVQRMRYFEADTGLSLTIGQFTKYYGMTIHELYGGRTGKRFFRELMVEAGLKEPFSLEQVEGLKNRIPALLNINSRRWLKFLLAYITEGRQPQGEEEHLMLTMFYYTFYRSEPVKQGFGNMDEAIRHVLNCKEFRDEIAEILTYKLEHIEFVDIQNTFSFPCPLDIHCSYSTDQVLAAFGYYNEEKAPAFREGVKYFEDKQTDIFFITLHKSDKDFSPSTLYEDYAINERLFHWQTQSRTSEGSNTAQRYINHKRLGNKIALFVREYKEDNQFTAPFTFLGEAEYVRHEGNKPMSFVWRLKEEMPAALVPVANKVIV</sequence>
<dbReference type="GO" id="GO:0016887">
    <property type="term" value="F:ATP hydrolysis activity"/>
    <property type="evidence" value="ECO:0007669"/>
    <property type="project" value="TreeGrafter"/>
</dbReference>
<dbReference type="Gene3D" id="3.40.50.300">
    <property type="entry name" value="P-loop containing nucleotide triphosphate hydrolases"/>
    <property type="match status" value="2"/>
</dbReference>
<keyword evidence="5" id="KW-1185">Reference proteome</keyword>
<name>A0A1X7HP16_9BACL</name>
<keyword evidence="4" id="KW-0347">Helicase</keyword>
<dbReference type="EMBL" id="LT840184">
    <property type="protein sequence ID" value="SMF90182.1"/>
    <property type="molecule type" value="Genomic_DNA"/>
</dbReference>
<evidence type="ECO:0000259" key="3">
    <source>
        <dbReference type="PROSITE" id="PS51194"/>
    </source>
</evidence>
<dbReference type="GO" id="GO:0003677">
    <property type="term" value="F:DNA binding"/>
    <property type="evidence" value="ECO:0007669"/>
    <property type="project" value="InterPro"/>
</dbReference>
<protein>
    <submittedName>
        <fullName evidence="4">Helicase conserved C-terminal domain-containing protein</fullName>
    </submittedName>
</protein>
<dbReference type="GO" id="GO:0006793">
    <property type="term" value="P:phosphorus metabolic process"/>
    <property type="evidence" value="ECO:0007669"/>
    <property type="project" value="UniProtKB-ARBA"/>
</dbReference>
<organism evidence="4 5">
    <name type="scientific">Paenibacillus uliginis N3/975</name>
    <dbReference type="NCBI Taxonomy" id="1313296"/>
    <lineage>
        <taxon>Bacteria</taxon>
        <taxon>Bacillati</taxon>
        <taxon>Bacillota</taxon>
        <taxon>Bacilli</taxon>
        <taxon>Bacillales</taxon>
        <taxon>Paenibacillaceae</taxon>
        <taxon>Paenibacillus</taxon>
    </lineage>
</organism>
<feature type="domain" description="Helicase ATP-binding" evidence="2">
    <location>
        <begin position="342"/>
        <end position="497"/>
    </location>
</feature>
<dbReference type="InterPro" id="IPR021835">
    <property type="entry name" value="DUF3427"/>
</dbReference>
<dbReference type="PROSITE" id="PS50035">
    <property type="entry name" value="PLD"/>
    <property type="match status" value="1"/>
</dbReference>
<dbReference type="Proteomes" id="UP000192940">
    <property type="component" value="Chromosome I"/>
</dbReference>
<dbReference type="Pfam" id="PF00271">
    <property type="entry name" value="Helicase_C"/>
    <property type="match status" value="1"/>
</dbReference>
<dbReference type="Pfam" id="PF11907">
    <property type="entry name" value="DUF3427"/>
    <property type="match status" value="1"/>
</dbReference>
<dbReference type="CDD" id="cd18032">
    <property type="entry name" value="DEXHc_RE_I_III_res"/>
    <property type="match status" value="1"/>
</dbReference>
<dbReference type="SUPFAM" id="SSF56024">
    <property type="entry name" value="Phospholipase D/nuclease"/>
    <property type="match status" value="1"/>
</dbReference>
<dbReference type="InterPro" id="IPR052511">
    <property type="entry name" value="ATP-dep_Helicase"/>
</dbReference>
<dbReference type="InterPro" id="IPR027417">
    <property type="entry name" value="P-loop_NTPase"/>
</dbReference>
<dbReference type="PROSITE" id="PS51192">
    <property type="entry name" value="HELICASE_ATP_BIND_1"/>
    <property type="match status" value="1"/>
</dbReference>
<proteinExistence type="predicted"/>
<dbReference type="InterPro" id="IPR001736">
    <property type="entry name" value="PLipase_D/transphosphatidylase"/>
</dbReference>
<evidence type="ECO:0000259" key="2">
    <source>
        <dbReference type="PROSITE" id="PS51192"/>
    </source>
</evidence>
<dbReference type="Pfam" id="PF13091">
    <property type="entry name" value="PLDc_2"/>
    <property type="match status" value="1"/>
</dbReference>
<dbReference type="SUPFAM" id="SSF160355">
    <property type="entry name" value="Bacterial polysaccharide co-polymerase-like"/>
    <property type="match status" value="1"/>
</dbReference>
<keyword evidence="4" id="KW-0547">Nucleotide-binding</keyword>
<dbReference type="InterPro" id="IPR006935">
    <property type="entry name" value="Helicase/UvrB_N"/>
</dbReference>
<dbReference type="AlphaFoldDB" id="A0A1X7HP16"/>
<feature type="domain" description="Helicase C-terminal" evidence="3">
    <location>
        <begin position="556"/>
        <end position="705"/>
    </location>
</feature>
<dbReference type="GO" id="GO:0004386">
    <property type="term" value="F:helicase activity"/>
    <property type="evidence" value="ECO:0007669"/>
    <property type="project" value="UniProtKB-KW"/>
</dbReference>
<accession>A0A1X7HP16</accession>
<reference evidence="4 5" key="1">
    <citation type="submission" date="2017-04" db="EMBL/GenBank/DDBJ databases">
        <authorList>
            <person name="Afonso C.L."/>
            <person name="Miller P.J."/>
            <person name="Scott M.A."/>
            <person name="Spackman E."/>
            <person name="Goraichik I."/>
            <person name="Dimitrov K.M."/>
            <person name="Suarez D.L."/>
            <person name="Swayne D.E."/>
        </authorList>
    </citation>
    <scope>NUCLEOTIDE SEQUENCE [LARGE SCALE GENOMIC DNA]</scope>
    <source>
        <strain evidence="4 5">N3/975</strain>
    </source>
</reference>
<evidence type="ECO:0000313" key="5">
    <source>
        <dbReference type="Proteomes" id="UP000192940"/>
    </source>
</evidence>
<dbReference type="STRING" id="1313296.SAMN05661091_4925"/>
<dbReference type="PANTHER" id="PTHR47962">
    <property type="entry name" value="ATP-DEPENDENT HELICASE LHR-RELATED-RELATED"/>
    <property type="match status" value="1"/>
</dbReference>
<dbReference type="CDD" id="cd18799">
    <property type="entry name" value="SF2_C_EcoAI-like"/>
    <property type="match status" value="1"/>
</dbReference>
<keyword evidence="4" id="KW-0378">Hydrolase</keyword>
<dbReference type="Pfam" id="PF04851">
    <property type="entry name" value="ResIII"/>
    <property type="match status" value="1"/>
</dbReference>
<keyword evidence="4" id="KW-0067">ATP-binding</keyword>
<dbReference type="InterPro" id="IPR001650">
    <property type="entry name" value="Helicase_C-like"/>
</dbReference>
<dbReference type="RefSeq" id="WP_208915613.1">
    <property type="nucleotide sequence ID" value="NZ_LT840184.1"/>
</dbReference>
<dbReference type="REBASE" id="197311">
    <property type="entry name" value="PulN3975ORF4925P"/>
</dbReference>
<evidence type="ECO:0000313" key="4">
    <source>
        <dbReference type="EMBL" id="SMF90182.1"/>
    </source>
</evidence>
<dbReference type="PROSITE" id="PS51194">
    <property type="entry name" value="HELICASE_CTER"/>
    <property type="match status" value="1"/>
</dbReference>
<gene>
    <name evidence="4" type="ORF">SAMN05661091_4925</name>
</gene>
<evidence type="ECO:0000259" key="1">
    <source>
        <dbReference type="PROSITE" id="PS50035"/>
    </source>
</evidence>
<dbReference type="GO" id="GO:0005524">
    <property type="term" value="F:ATP binding"/>
    <property type="evidence" value="ECO:0007669"/>
    <property type="project" value="InterPro"/>
</dbReference>
<dbReference type="SUPFAM" id="SSF52540">
    <property type="entry name" value="P-loop containing nucleoside triphosphate hydrolases"/>
    <property type="match status" value="1"/>
</dbReference>
<dbReference type="PANTHER" id="PTHR47962:SF7">
    <property type="entry name" value="MITOCHONDRIAL ATP-DEPENDENT HELICASE IRC3-RELATED"/>
    <property type="match status" value="1"/>
</dbReference>
<dbReference type="CDD" id="cd09203">
    <property type="entry name" value="PLDc_N_DEXD_b1"/>
    <property type="match status" value="1"/>
</dbReference>
<dbReference type="Gene3D" id="3.30.870.10">
    <property type="entry name" value="Endonuclease Chain A"/>
    <property type="match status" value="1"/>
</dbReference>
<feature type="domain" description="PLD phosphodiesterase" evidence="1">
    <location>
        <begin position="224"/>
        <end position="255"/>
    </location>
</feature>
<dbReference type="SMART" id="SM00490">
    <property type="entry name" value="HELICc"/>
    <property type="match status" value="1"/>
</dbReference>